<dbReference type="SMART" id="SM00744">
    <property type="entry name" value="RINGv"/>
    <property type="match status" value="1"/>
</dbReference>
<feature type="region of interest" description="Disordered" evidence="20">
    <location>
        <begin position="212"/>
        <end position="241"/>
    </location>
</feature>
<protein>
    <recommendedName>
        <fullName evidence="17">E3 ubiquitin-protein ligase MARCHF6</fullName>
        <ecNumber evidence="4">2.3.2.27</ecNumber>
    </recommendedName>
    <alternativeName>
        <fullName evidence="19">Membrane-associated RING finger protein 6</fullName>
    </alternativeName>
    <alternativeName>
        <fullName evidence="18">Membrane-associated RING-CH protein VI</fullName>
    </alternativeName>
</protein>
<dbReference type="InterPro" id="IPR011016">
    <property type="entry name" value="Znf_RING-CH"/>
</dbReference>
<keyword evidence="9" id="KW-0833">Ubl conjugation pathway</keyword>
<dbReference type="GO" id="GO:0008270">
    <property type="term" value="F:zinc ion binding"/>
    <property type="evidence" value="ECO:0007669"/>
    <property type="project" value="UniProtKB-KW"/>
</dbReference>
<dbReference type="GO" id="GO:0005789">
    <property type="term" value="C:endoplasmic reticulum membrane"/>
    <property type="evidence" value="ECO:0007669"/>
    <property type="project" value="UniProtKB-SubCell"/>
</dbReference>
<evidence type="ECO:0000256" key="14">
    <source>
        <dbReference type="ARBA" id="ARBA00022990"/>
    </source>
</evidence>
<proteinExistence type="predicted"/>
<evidence type="ECO:0000256" key="5">
    <source>
        <dbReference type="ARBA" id="ARBA00022679"/>
    </source>
</evidence>
<evidence type="ECO:0000256" key="4">
    <source>
        <dbReference type="ARBA" id="ARBA00012483"/>
    </source>
</evidence>
<evidence type="ECO:0000256" key="21">
    <source>
        <dbReference type="SAM" id="Phobius"/>
    </source>
</evidence>
<dbReference type="PROSITE" id="PS51292">
    <property type="entry name" value="ZF_RING_CH"/>
    <property type="match status" value="1"/>
</dbReference>
<feature type="transmembrane region" description="Helical" evidence="21">
    <location>
        <begin position="402"/>
        <end position="431"/>
    </location>
</feature>
<keyword evidence="5" id="KW-0808">Transferase</keyword>
<organism evidence="23">
    <name type="scientific">Cyprideis torosa</name>
    <dbReference type="NCBI Taxonomy" id="163714"/>
    <lineage>
        <taxon>Eukaryota</taxon>
        <taxon>Metazoa</taxon>
        <taxon>Ecdysozoa</taxon>
        <taxon>Arthropoda</taxon>
        <taxon>Crustacea</taxon>
        <taxon>Oligostraca</taxon>
        <taxon>Ostracoda</taxon>
        <taxon>Podocopa</taxon>
        <taxon>Podocopida</taxon>
        <taxon>Cytherocopina</taxon>
        <taxon>Cytheroidea</taxon>
        <taxon>Cytherideidae</taxon>
        <taxon>Cyprideis</taxon>
    </lineage>
</organism>
<feature type="region of interest" description="Disordered" evidence="20">
    <location>
        <begin position="618"/>
        <end position="648"/>
    </location>
</feature>
<name>A0A7R8WF00_9CRUS</name>
<comment type="subcellular location">
    <subcellularLocation>
        <location evidence="2">Endoplasmic reticulum membrane</location>
        <topology evidence="2">Multi-pass membrane protein</topology>
    </subcellularLocation>
</comment>
<dbReference type="Pfam" id="PF23113">
    <property type="entry name" value="MARCHF6_C"/>
    <property type="match status" value="1"/>
</dbReference>
<dbReference type="EMBL" id="OB662697">
    <property type="protein sequence ID" value="CAD7230446.1"/>
    <property type="molecule type" value="Genomic_DNA"/>
</dbReference>
<dbReference type="OrthoDB" id="1108038at2759"/>
<dbReference type="GO" id="GO:0061630">
    <property type="term" value="F:ubiquitin protein ligase activity"/>
    <property type="evidence" value="ECO:0007669"/>
    <property type="project" value="UniProtKB-EC"/>
</dbReference>
<evidence type="ECO:0000256" key="12">
    <source>
        <dbReference type="ARBA" id="ARBA00022843"/>
    </source>
</evidence>
<evidence type="ECO:0000256" key="10">
    <source>
        <dbReference type="ARBA" id="ARBA00022824"/>
    </source>
</evidence>
<feature type="transmembrane region" description="Helical" evidence="21">
    <location>
        <begin position="368"/>
        <end position="390"/>
    </location>
</feature>
<feature type="transmembrane region" description="Helical" evidence="21">
    <location>
        <begin position="757"/>
        <end position="780"/>
    </location>
</feature>
<feature type="compositionally biased region" description="Acidic residues" evidence="20">
    <location>
        <begin position="223"/>
        <end position="241"/>
    </location>
</feature>
<evidence type="ECO:0000313" key="23">
    <source>
        <dbReference type="EMBL" id="CAD7230446.1"/>
    </source>
</evidence>
<evidence type="ECO:0000256" key="8">
    <source>
        <dbReference type="ARBA" id="ARBA00022771"/>
    </source>
</evidence>
<evidence type="ECO:0000256" key="15">
    <source>
        <dbReference type="ARBA" id="ARBA00023136"/>
    </source>
</evidence>
<dbReference type="Gene3D" id="3.30.40.10">
    <property type="entry name" value="Zinc/RING finger domain, C3HC4 (zinc finger)"/>
    <property type="match status" value="1"/>
</dbReference>
<evidence type="ECO:0000256" key="11">
    <source>
        <dbReference type="ARBA" id="ARBA00022833"/>
    </source>
</evidence>
<accession>A0A7R8WF00</accession>
<comment type="catalytic activity">
    <reaction evidence="1">
        <text>S-ubiquitinyl-[E2 ubiquitin-conjugating enzyme]-L-cysteine + [acceptor protein]-L-lysine = [E2 ubiquitin-conjugating enzyme]-L-cysteine + N(6)-ubiquitinyl-[acceptor protein]-L-lysine.</text>
        <dbReference type="EC" id="2.3.2.27"/>
    </reaction>
</comment>
<dbReference type="EC" id="2.3.2.27" evidence="4"/>
<dbReference type="SUPFAM" id="SSF57850">
    <property type="entry name" value="RING/U-box"/>
    <property type="match status" value="1"/>
</dbReference>
<sequence length="834" mass="94528">MAEEADQSDICRVCRSEGSPDRPLFHPCICTGSIKYIHQECLLVWLRYSKKEFCELCNHRFTFQPIYAPDMPKHLPIRDILSGLLKSAGRGVASWFHYTLVAMAWLGLVPLTAGRMYRALFSVSGTTFWSLPMDMVSTIDLIFDMLCRPRDDLISLSPFVRENLVSDIIHGCLVMSFTLCAFISLVWLREQIVQGGGPEWLDEGRHEVRRAAVPANDEAHVAEEEDEEEDEEDLTEDEDAENRELGMGHEEGEPDPHFQLHVQGVAPQAPPPPDVFQEGNIADQRMNSYRFSDDLNWNPLEWERAAEELTWERLLGLDGSLVFLEHVFWVISLNGLFVFVFAFCPYHIGKFALVPLGLDPWLRKAQFPGFLATLAGYLIVGTGLALAHWWAKIFRFRRPQRLFGLGYVVIKVAILSVCEIGLFPVLCGWWIDVCSLALLETSLKERLANFIASPGTSMFLHWMLGMGYIFYMANLIILLREVLRPGVLWFLRNLNDPDFNPIQEMIHLPVTRHVRRFMASFVIFGFSILLELWIPITAIKLLIPGFLPYSVSMRSEVPVSELSLELLFLQVILPALLEQGHIRSWIVSVIRAWCRCVAWTLGITDYLLGGGRTERAPTDPAAPLPPVPNEEEGQGDQQAPLPAGPLRPPFPPPLEEDTDYFKPPFFSLRIAGLLVAMAFSCSLSSFVLLSLPVALGRMVICLWVTDVRLHECYTMALGLYLIWLVVRLLVLVSSWTPLGWNAVTERLKNAGYVCVKAAISALVLCLLIPMMLGLLFQLILMVPVRVPLHQTPLFFLWQDWALGVLYTKLAIVVTFMGPTWWLKQALEQVRRDIG</sequence>
<feature type="transmembrane region" description="Helical" evidence="21">
    <location>
        <begin position="459"/>
        <end position="479"/>
    </location>
</feature>
<dbReference type="AlphaFoldDB" id="A0A7R8WF00"/>
<feature type="transmembrane region" description="Helical" evidence="21">
    <location>
        <begin position="800"/>
        <end position="822"/>
    </location>
</feature>
<feature type="transmembrane region" description="Helical" evidence="21">
    <location>
        <begin position="517"/>
        <end position="539"/>
    </location>
</feature>
<evidence type="ECO:0000256" key="1">
    <source>
        <dbReference type="ARBA" id="ARBA00000900"/>
    </source>
</evidence>
<evidence type="ECO:0000256" key="3">
    <source>
        <dbReference type="ARBA" id="ARBA00004906"/>
    </source>
</evidence>
<dbReference type="PANTHER" id="PTHR13145">
    <property type="entry name" value="SSM4 PROTEIN"/>
    <property type="match status" value="1"/>
</dbReference>
<keyword evidence="7" id="KW-0479">Metal-binding</keyword>
<dbReference type="GO" id="GO:0036503">
    <property type="term" value="P:ERAD pathway"/>
    <property type="evidence" value="ECO:0007669"/>
    <property type="project" value="TreeGrafter"/>
</dbReference>
<evidence type="ECO:0000256" key="17">
    <source>
        <dbReference type="ARBA" id="ARBA00069012"/>
    </source>
</evidence>
<evidence type="ECO:0000259" key="22">
    <source>
        <dbReference type="PROSITE" id="PS51292"/>
    </source>
</evidence>
<dbReference type="InterPro" id="IPR013083">
    <property type="entry name" value="Znf_RING/FYVE/PHD"/>
</dbReference>
<dbReference type="CDD" id="cd16702">
    <property type="entry name" value="RING_CH-C4HC3_MARCH6"/>
    <property type="match status" value="1"/>
</dbReference>
<evidence type="ECO:0000256" key="20">
    <source>
        <dbReference type="SAM" id="MobiDB-lite"/>
    </source>
</evidence>
<comment type="subunit">
    <text evidence="16">Interacts with DIO2. Interacts with SQLE.</text>
</comment>
<evidence type="ECO:0000256" key="7">
    <source>
        <dbReference type="ARBA" id="ARBA00022723"/>
    </source>
</evidence>
<feature type="transmembrane region" description="Helical" evidence="21">
    <location>
        <begin position="168"/>
        <end position="188"/>
    </location>
</feature>
<keyword evidence="14" id="KW-0007">Acetylation</keyword>
<comment type="pathway">
    <text evidence="3">Protein modification; protein ubiquitination.</text>
</comment>
<evidence type="ECO:0000256" key="9">
    <source>
        <dbReference type="ARBA" id="ARBA00022786"/>
    </source>
</evidence>
<dbReference type="PANTHER" id="PTHR13145:SF0">
    <property type="entry name" value="E3 UBIQUITIN-PROTEIN LIGASE MARCHF6"/>
    <property type="match status" value="1"/>
</dbReference>
<feature type="transmembrane region" description="Helical" evidence="21">
    <location>
        <begin position="327"/>
        <end position="348"/>
    </location>
</feature>
<reference evidence="23" key="1">
    <citation type="submission" date="2020-11" db="EMBL/GenBank/DDBJ databases">
        <authorList>
            <person name="Tran Van P."/>
        </authorList>
    </citation>
    <scope>NUCLEOTIDE SEQUENCE</scope>
</reference>
<evidence type="ECO:0000256" key="16">
    <source>
        <dbReference type="ARBA" id="ARBA00064724"/>
    </source>
</evidence>
<evidence type="ECO:0000256" key="18">
    <source>
        <dbReference type="ARBA" id="ARBA00082010"/>
    </source>
</evidence>
<dbReference type="FunFam" id="3.30.40.10:FF:000096">
    <property type="entry name" value="E3 ubiquitin-protein ligase MARCH6"/>
    <property type="match status" value="1"/>
</dbReference>
<evidence type="ECO:0000256" key="2">
    <source>
        <dbReference type="ARBA" id="ARBA00004477"/>
    </source>
</evidence>
<evidence type="ECO:0000256" key="6">
    <source>
        <dbReference type="ARBA" id="ARBA00022692"/>
    </source>
</evidence>
<keyword evidence="15 21" id="KW-0472">Membrane</keyword>
<keyword evidence="8" id="KW-0863">Zinc-finger</keyword>
<keyword evidence="11" id="KW-0862">Zinc</keyword>
<keyword evidence="10" id="KW-0256">Endoplasmic reticulum</keyword>
<evidence type="ECO:0000256" key="19">
    <source>
        <dbReference type="ARBA" id="ARBA00083917"/>
    </source>
</evidence>
<keyword evidence="12" id="KW-0832">Ubl conjugation</keyword>
<feature type="transmembrane region" description="Helical" evidence="21">
    <location>
        <begin position="715"/>
        <end position="736"/>
    </location>
</feature>
<feature type="transmembrane region" description="Helical" evidence="21">
    <location>
        <begin position="95"/>
        <end position="113"/>
    </location>
</feature>
<feature type="domain" description="RING-CH-type" evidence="22">
    <location>
        <begin position="3"/>
        <end position="64"/>
    </location>
</feature>
<gene>
    <name evidence="23" type="ORF">CTOB1V02_LOCUS8304</name>
</gene>
<evidence type="ECO:0000256" key="13">
    <source>
        <dbReference type="ARBA" id="ARBA00022989"/>
    </source>
</evidence>
<feature type="transmembrane region" description="Helical" evidence="21">
    <location>
        <begin position="670"/>
        <end position="695"/>
    </location>
</feature>
<keyword evidence="6 21" id="KW-0812">Transmembrane</keyword>
<dbReference type="Pfam" id="PF12906">
    <property type="entry name" value="RINGv"/>
    <property type="match status" value="1"/>
</dbReference>
<dbReference type="InterPro" id="IPR056521">
    <property type="entry name" value="MARCHF6-like_C"/>
</dbReference>
<keyword evidence="13 21" id="KW-1133">Transmembrane helix</keyword>